<dbReference type="Proteomes" id="UP000014310">
    <property type="component" value="Unassembled WGS sequence"/>
</dbReference>
<name>A0ABC9TAM4_LACPA</name>
<gene>
    <name evidence="1" type="ORF">Lpp49_10582</name>
</gene>
<reference evidence="1 2" key="1">
    <citation type="journal article" date="2013" name="PLoS ONE">
        <title>Lactobacillus paracasei comparative genomics: towards species pan-genome definition and exploitation of diversity.</title>
        <authorList>
            <person name="Smokvina T."/>
            <person name="Wels M."/>
            <person name="Polka J."/>
            <person name="Chervaux C."/>
            <person name="Brisse S."/>
            <person name="Boekhorst J."/>
            <person name="van Hylckama Vlieg J.E."/>
            <person name="Siezen R.J."/>
        </authorList>
    </citation>
    <scope>NUCLEOTIDE SEQUENCE [LARGE SCALE GENOMIC DNA]</scope>
    <source>
        <strain evidence="1 2">Lpp49</strain>
    </source>
</reference>
<protein>
    <submittedName>
        <fullName evidence="1">Transposase IS4 family protein</fullName>
    </submittedName>
</protein>
<accession>A0ABC9TAM4</accession>
<evidence type="ECO:0000313" key="1">
    <source>
        <dbReference type="EMBL" id="EPC90293.1"/>
    </source>
</evidence>
<comment type="caution">
    <text evidence="1">The sequence shown here is derived from an EMBL/GenBank/DDBJ whole genome shotgun (WGS) entry which is preliminary data.</text>
</comment>
<dbReference type="AlphaFoldDB" id="A0ABC9TAM4"/>
<dbReference type="EMBL" id="ANKJ01000027">
    <property type="protein sequence ID" value="EPC90293.1"/>
    <property type="molecule type" value="Genomic_DNA"/>
</dbReference>
<organism evidence="1 2">
    <name type="scientific">Lacticaseibacillus paracasei subsp. paracasei Lpp49</name>
    <dbReference type="NCBI Taxonomy" id="1256213"/>
    <lineage>
        <taxon>Bacteria</taxon>
        <taxon>Bacillati</taxon>
        <taxon>Bacillota</taxon>
        <taxon>Bacilli</taxon>
        <taxon>Lactobacillales</taxon>
        <taxon>Lactobacillaceae</taxon>
        <taxon>Lacticaseibacillus</taxon>
    </lineage>
</organism>
<proteinExistence type="predicted"/>
<evidence type="ECO:0000313" key="2">
    <source>
        <dbReference type="Proteomes" id="UP000014310"/>
    </source>
</evidence>
<sequence>MTIKSKEHQDQMAFQATQAFQETVKLRYRIEAKNAEIKTKHGYRRSWSNSIEAMTLFYANMGRIMKLMSEK</sequence>